<feature type="region of interest" description="Disordered" evidence="2">
    <location>
        <begin position="729"/>
        <end position="753"/>
    </location>
</feature>
<keyword evidence="1" id="KW-0175">Coiled coil</keyword>
<feature type="compositionally biased region" description="Basic and acidic residues" evidence="2">
    <location>
        <begin position="3071"/>
        <end position="3091"/>
    </location>
</feature>
<feature type="coiled-coil region" evidence="1">
    <location>
        <begin position="792"/>
        <end position="819"/>
    </location>
</feature>
<feature type="compositionally biased region" description="Polar residues" evidence="2">
    <location>
        <begin position="1974"/>
        <end position="1983"/>
    </location>
</feature>
<feature type="compositionally biased region" description="Basic residues" evidence="2">
    <location>
        <begin position="2452"/>
        <end position="2464"/>
    </location>
</feature>
<feature type="region of interest" description="Disordered" evidence="2">
    <location>
        <begin position="463"/>
        <end position="546"/>
    </location>
</feature>
<proteinExistence type="predicted"/>
<gene>
    <name evidence="3" type="ORF">PHYEVI_LOCUS572</name>
</gene>
<feature type="compositionally biased region" description="Basic and acidic residues" evidence="2">
    <location>
        <begin position="1191"/>
        <end position="1218"/>
    </location>
</feature>
<reference evidence="3" key="1">
    <citation type="submission" date="2022-01" db="EMBL/GenBank/DDBJ databases">
        <authorList>
            <person name="King R."/>
        </authorList>
    </citation>
    <scope>NUCLEOTIDE SEQUENCE</scope>
</reference>
<feature type="compositionally biased region" description="Basic and acidic residues" evidence="2">
    <location>
        <begin position="3227"/>
        <end position="3237"/>
    </location>
</feature>
<feature type="compositionally biased region" description="Polar residues" evidence="2">
    <location>
        <begin position="3204"/>
        <end position="3222"/>
    </location>
</feature>
<feature type="compositionally biased region" description="Basic and acidic residues" evidence="2">
    <location>
        <begin position="729"/>
        <end position="752"/>
    </location>
</feature>
<feature type="compositionally biased region" description="Polar residues" evidence="2">
    <location>
        <begin position="2942"/>
        <end position="2960"/>
    </location>
</feature>
<feature type="region of interest" description="Disordered" evidence="2">
    <location>
        <begin position="239"/>
        <end position="300"/>
    </location>
</feature>
<feature type="compositionally biased region" description="Basic and acidic residues" evidence="2">
    <location>
        <begin position="3007"/>
        <end position="3051"/>
    </location>
</feature>
<feature type="region of interest" description="Disordered" evidence="2">
    <location>
        <begin position="1566"/>
        <end position="1588"/>
    </location>
</feature>
<keyword evidence="4" id="KW-1185">Reference proteome</keyword>
<feature type="compositionally biased region" description="Polar residues" evidence="2">
    <location>
        <begin position="1270"/>
        <end position="1281"/>
    </location>
</feature>
<feature type="compositionally biased region" description="Polar residues" evidence="2">
    <location>
        <begin position="1770"/>
        <end position="1781"/>
    </location>
</feature>
<feature type="compositionally biased region" description="Polar residues" evidence="2">
    <location>
        <begin position="2367"/>
        <end position="2376"/>
    </location>
</feature>
<accession>A0A9N9XJD5</accession>
<feature type="region of interest" description="Disordered" evidence="2">
    <location>
        <begin position="2310"/>
        <end position="2348"/>
    </location>
</feature>
<feature type="compositionally biased region" description="Basic and acidic residues" evidence="2">
    <location>
        <begin position="976"/>
        <end position="991"/>
    </location>
</feature>
<feature type="region of interest" description="Disordered" evidence="2">
    <location>
        <begin position="2537"/>
        <end position="2581"/>
    </location>
</feature>
<feature type="compositionally biased region" description="Basic and acidic residues" evidence="2">
    <location>
        <begin position="2313"/>
        <end position="2326"/>
    </location>
</feature>
<dbReference type="OrthoDB" id="6784905at2759"/>
<feature type="region of interest" description="Disordered" evidence="2">
    <location>
        <begin position="2357"/>
        <end position="2376"/>
    </location>
</feature>
<feature type="region of interest" description="Disordered" evidence="2">
    <location>
        <begin position="830"/>
        <end position="853"/>
    </location>
</feature>
<feature type="region of interest" description="Disordered" evidence="2">
    <location>
        <begin position="964"/>
        <end position="996"/>
    </location>
</feature>
<sequence>MQNSADNGQVREHRRQVPENGAEVSNPAFRKFNYTLLQPAFGEHISVPLVKSIMQNILRKANSRRNNSSGSLAYVNNLRNQILYVHKLNMKAFELSSCYPYSDFSQLLCKYVLVECEILNKNPHFPAKRKLQIQHRILRLLRFIHNEYFECIITPKGKDIAKISAKPIFDIFVELKCNPLANFELLESMTILLLKAIGLYEKVKTSMNQQRSTEDGPDPNLAIFATNVIAKYSRSEQPSASWVTPADDTNDQHAVPSVDLQQATNSSGTNQLGPRNFKCENQTNNKKSGDKNETSQTSRVEVGDNSIINLSKCNRLAKIDALIDSAKKKNVEDHQVPSSSKRIVEGFTQKKGVVKLFTSPQVIDEIDLTDDEKKNENQTTNSACLPTSTTTNTTNRLFSKINCLDEIDALIDSRKPSITDDSQNVKKKEDVCVEIDLTNDTEKKKCLTRNSLDAIDALIDSRKQRVKDSSQRKKKRKDLALKKVTAPSTSNIVPESRSSDNNESVPTLLDNPPNITEQSCSPVRGNISSEVTPNDDETSSPTCKNNTNESIFVDKADEIVKSGVKSTFQSSNEKFCAVIKKSEIEVNHLTDNSKINNNEPQKLGIECNIEQPSNVPSAPIKDYQMFNPSRNYKKTYIQNYFLEQNNKKKTEDLLLQQKVQLEALENVNLPTKVQVEALENANLPTKVQVNISAEEKLNSPHALSEQSKLDSILEEDKNSSVILGVEENHDQVNQENKTTQEEDNRESSEKKLNNTLEVKVDTLQCMPESSPKSLDSETIENLPSNQIGEEKTERLSTNLQDLKDTVEQFVNEERKHSDNTYQTNETEIKGAQDEPTNEEITFNDEPTNGETMDNCETTYDKSINGETVCNGPSKEDTNCNEANGEVFHNECTTNKETLYNEQINGNTIYQPITRQTHYIEPTNGETAYKLAQVDIENHQQNINNVRNGLFVLADAAEFKRHTDEIYPRRKRNNRRQMGDRRVTRSSSKSEDSDTISNLFNFTPARGNRKKNSLKFAKCIIEATSDEMTNSTRKNLVIKNTRGRKPKVTLNNDDFTSLPVVTNIFETQKPSKISVTLKTTPWNVKKTKNKTDQKVDKNNTNTSNGNLLNCLSLKKNKGSPHQNQIERLSKILKNDTPVAKTRSSSKKLQLPAEEISFDNFIKKQKKSKYKVDSMTRNLLTEDSLVISPVHNAEQKTKNKPKENLKKFLPTDHIEIEPKTPSKSSPNKNHKGLPHIDEDVRNKVVKNRHGTRSKNSPTKINKENRNNKRNVQDISPNAVTQKPVQDLHENLLDNKSTSPDSQQFSLKQPKINAELENDRNIVKILPLEISPDYEITPEKTRKIYYFDRSESDSREEQTEPSTENKLTCLANEIGAEIECVSSKIEETPLNHQKGDGECPPNENVINECSINSTVTEEETRYKLLPTEIPQVAIFNQLPMQTDHNNKHLKNDEIVNLPAETSPVFPNTDEDSRIDQRDISSTNQIEVESNENLQMNNESLPNYPINKQEIQYDRVEEPLTETDNTQRNVNLPETEPNCSEVDVETIEYEPGATRQVASLSEREVQIDGNMKQQSPANNPITDEEMEDECTPSNKLDTQIDDNAEDEDLIDATEVNSQCSLIPEELEDNENINKTLPTEMTPLTSEELVSAEDKIKYSSIENTTNAVCDAEAISSLEPQDKREDVNKSPQVEEIVGERIETSIIEEQTEIIISATDESEEKIQKEESGTPAIEVKVAGEKQIYDQQSFQQDTEIESSLHTNVDEAKRIQEESVQDQIETESNVPTNEDESQIVQGEEIQIETESNVPTNEDKSQIIHEEEIQIETESNVPTNEDKSRIIHEEEIQIETESNIPTNEDKSQIIHEEEIQIEIESNVPTNEDECQIIHEEEIQIEIESNVPTNEDESQIIHEEEIQIETESNVPTNEDESQIIHEEEIQIKTESNVPTNEDESQIIHEEEIQIETESNVPTNEDEAPNIQKKSVQNQIEVESLPINEDESQNIHDESVQDQIEIESFPTNEDEPRNTHYESVQGQIEIECLPTNKDEPQNIQKESVQELEIESLPKNEEESQNIQEESIKDQTAIESVPTNESEHHNTRREGESVQDQIVIQSSMPTYEDEPQNIQQNQEEPVHDQIAIESTVVAFEAEFKNEFTSAANQGEQKLQSDMEIEFFDPNASENHEIVKINLPTETTCSYPSAEPLEVDNPSHRNEETPSLADLELQTEDNIKPKVEETVDLNLLKECSNDFVVDSIDETSVNEVELQAEDHTKPEFEDTVQMETTPEDEISYDNLENEHSLTEKSIGCTTELDVPPVDELDVQKDELKSPKVEEAIESSPEETTLNFPLADKEQNQSQEARLLEENVPKEAKFSLPQNGLSTETNSEILEDKPQSGHSEENVETTCPNDAAGKIVILSNIVISPSSCDEIISPETGPPEESSEDSEKPKQKISTSDLIKRLRGKSRTKRKTASHADSSKIHRTVEMLDGSLSLNSNEVLESDNKTQSAKPESSPKIITENSDILEEKIIKEVILDLSNKQSVVEEKSELTPPIENNELSTHKGFEVGESIPNNDDKTSEERSEIDTKPEEKYPFDHIESKHDNILEQLDAQIKNMQGTRSFSNDLTNSDPAFVHEVEHMINKPVTERKRKSSSENAGPLCKKCKQTAPPVADPQSTNNFNQQPSLLSNVGCEKTTSEKLLHDIGLGCLGIFGDITMIPHDQNPPSISTDKPFVDSDTPWNSMSFNACDLTIIHEITENFDVEHPLDNVDKEPLGNASVKAATNGVSDHGYKTSDPIMSGGNEFQQDFDMIFEIGLSAAQPESYKRKESYTDWDIDPTNIIVWGVEDSPLKHISTSPHIPDGDSQIDIGNEVEVPYDNNSTCSDHIFGTLTDKLPIDAIINDETVSDPWHLQTPVEKKPKTEPSAGKSEIIAELVNFHKRKQAQNRETRAESSSSQGIPCRQNNKTSPRNFRKPTKANNGPKRQDAAAREIERDRFDAHRLLDERVSGKSNSPQRSPKDHKMYSKPSKDCPSKDNKSECRPAKDYPLKNDEWKRNSDENPRTNLYDTVKSRRRQAAAKQSIEKPRETRRSTPTSPRDRNKTSNGYARGLPDLSEACTRTPPPPRDRGKASGVFESSLDDLKMKISVTKGAAKHANNNSEFDRLRREGNKNPYFKPDNSHNTVQRNLHHESPHRNNHKSSNNTHNNRDGRRTESSNSYYWSPNEVSSRNSSHSNRKQPCEIIHDESNIPKSPIPEQSGTTTFSNNYIEKSCSESQIKVFEELHKLVQEQVKRSRKNNPHWDTYVNCDRSQYD</sequence>
<feature type="compositionally biased region" description="Basic and acidic residues" evidence="2">
    <location>
        <begin position="2468"/>
        <end position="2477"/>
    </location>
</feature>
<feature type="region of interest" description="Disordered" evidence="2">
    <location>
        <begin position="1955"/>
        <end position="2126"/>
    </location>
</feature>
<feature type="region of interest" description="Disordered" evidence="2">
    <location>
        <begin position="2187"/>
        <end position="2215"/>
    </location>
</feature>
<dbReference type="Proteomes" id="UP001153712">
    <property type="component" value="Chromosome 1"/>
</dbReference>
<feature type="compositionally biased region" description="Basic and acidic residues" evidence="2">
    <location>
        <begin position="2565"/>
        <end position="2581"/>
    </location>
</feature>
<feature type="region of interest" description="Disordered" evidence="2">
    <location>
        <begin position="1"/>
        <end position="22"/>
    </location>
</feature>
<feature type="compositionally biased region" description="Polar residues" evidence="2">
    <location>
        <begin position="2099"/>
        <end position="2110"/>
    </location>
</feature>
<protein>
    <submittedName>
        <fullName evidence="3">Uncharacterized protein</fullName>
    </submittedName>
</protein>
<feature type="compositionally biased region" description="Polar residues" evidence="2">
    <location>
        <begin position="513"/>
        <end position="532"/>
    </location>
</feature>
<organism evidence="3 4">
    <name type="scientific">Phyllotreta striolata</name>
    <name type="common">Striped flea beetle</name>
    <name type="synonym">Crioceris striolata</name>
    <dbReference type="NCBI Taxonomy" id="444603"/>
    <lineage>
        <taxon>Eukaryota</taxon>
        <taxon>Metazoa</taxon>
        <taxon>Ecdysozoa</taxon>
        <taxon>Arthropoda</taxon>
        <taxon>Hexapoda</taxon>
        <taxon>Insecta</taxon>
        <taxon>Pterygota</taxon>
        <taxon>Neoptera</taxon>
        <taxon>Endopterygota</taxon>
        <taxon>Coleoptera</taxon>
        <taxon>Polyphaga</taxon>
        <taxon>Cucujiformia</taxon>
        <taxon>Chrysomeloidea</taxon>
        <taxon>Chrysomelidae</taxon>
        <taxon>Galerucinae</taxon>
        <taxon>Alticini</taxon>
        <taxon>Phyllotreta</taxon>
    </lineage>
</organism>
<feature type="compositionally biased region" description="Basic and acidic residues" evidence="2">
    <location>
        <begin position="2973"/>
        <end position="2998"/>
    </location>
</feature>
<evidence type="ECO:0000313" key="4">
    <source>
        <dbReference type="Proteomes" id="UP001153712"/>
    </source>
</evidence>
<feature type="region of interest" description="Disordered" evidence="2">
    <location>
        <begin position="1189"/>
        <end position="1281"/>
    </location>
</feature>
<feature type="compositionally biased region" description="Polar residues" evidence="2">
    <location>
        <begin position="838"/>
        <end position="853"/>
    </location>
</feature>
<feature type="region of interest" description="Disordered" evidence="2">
    <location>
        <begin position="3139"/>
        <end position="3251"/>
    </location>
</feature>
<feature type="compositionally biased region" description="Basic residues" evidence="2">
    <location>
        <begin position="1241"/>
        <end position="1250"/>
    </location>
</feature>
<feature type="region of interest" description="Disordered" evidence="2">
    <location>
        <begin position="2637"/>
        <end position="2673"/>
    </location>
</feature>
<feature type="region of interest" description="Disordered" evidence="2">
    <location>
        <begin position="1767"/>
        <end position="1788"/>
    </location>
</feature>
<feature type="compositionally biased region" description="Basic and acidic residues" evidence="2">
    <location>
        <begin position="2086"/>
        <end position="2097"/>
    </location>
</feature>
<evidence type="ECO:0000313" key="3">
    <source>
        <dbReference type="EMBL" id="CAG9854107.1"/>
    </source>
</evidence>
<feature type="compositionally biased region" description="Polar residues" evidence="2">
    <location>
        <begin position="1567"/>
        <end position="1577"/>
    </location>
</feature>
<feature type="compositionally biased region" description="Basic and acidic residues" evidence="2">
    <location>
        <begin position="3150"/>
        <end position="3159"/>
    </location>
</feature>
<feature type="compositionally biased region" description="Polar residues" evidence="2">
    <location>
        <begin position="259"/>
        <end position="286"/>
    </location>
</feature>
<dbReference type="EMBL" id="OU900094">
    <property type="protein sequence ID" value="CAG9854107.1"/>
    <property type="molecule type" value="Genomic_DNA"/>
</dbReference>
<evidence type="ECO:0000256" key="2">
    <source>
        <dbReference type="SAM" id="MobiDB-lite"/>
    </source>
</evidence>
<feature type="region of interest" description="Disordered" evidence="2">
    <location>
        <begin position="2930"/>
        <end position="3125"/>
    </location>
</feature>
<name>A0A9N9XJD5_PHYSR</name>
<evidence type="ECO:0000256" key="1">
    <source>
        <dbReference type="SAM" id="Coils"/>
    </source>
</evidence>
<feature type="region of interest" description="Disordered" evidence="2">
    <location>
        <begin position="2419"/>
        <end position="2506"/>
    </location>
</feature>